<keyword evidence="1" id="KW-0133">Cell shape</keyword>
<feature type="signal peptide" evidence="2">
    <location>
        <begin position="1"/>
        <end position="21"/>
    </location>
</feature>
<protein>
    <recommendedName>
        <fullName evidence="3">L,D-TPase catalytic domain-containing protein</fullName>
    </recommendedName>
</protein>
<feature type="domain" description="L,D-TPase catalytic" evidence="3">
    <location>
        <begin position="295"/>
        <end position="460"/>
    </location>
</feature>
<comment type="pathway">
    <text evidence="1">Cell wall biogenesis; peptidoglycan biosynthesis.</text>
</comment>
<dbReference type="PATRIC" id="fig|1291052.5.peg.2049"/>
<dbReference type="GO" id="GO:0071555">
    <property type="term" value="P:cell wall organization"/>
    <property type="evidence" value="ECO:0007669"/>
    <property type="project" value="UniProtKB-UniRule"/>
</dbReference>
<gene>
    <name evidence="4" type="ORF">FC18_GL001988</name>
</gene>
<dbReference type="STRING" id="1291052.FC18_GL001988"/>
<keyword evidence="1" id="KW-0961">Cell wall biogenesis/degradation</keyword>
<feature type="chain" id="PRO_5006414483" description="L,D-TPase catalytic domain-containing protein" evidence="2">
    <location>
        <begin position="22"/>
        <end position="469"/>
    </location>
</feature>
<dbReference type="GO" id="GO:0009252">
    <property type="term" value="P:peptidoglycan biosynthetic process"/>
    <property type="evidence" value="ECO:0007669"/>
    <property type="project" value="UniProtKB-KW"/>
</dbReference>
<keyword evidence="5" id="KW-1185">Reference proteome</keyword>
<evidence type="ECO:0000256" key="1">
    <source>
        <dbReference type="PROSITE-ProRule" id="PRU01373"/>
    </source>
</evidence>
<dbReference type="InterPro" id="IPR005490">
    <property type="entry name" value="LD_TPept_cat_dom"/>
</dbReference>
<organism evidence="4 5">
    <name type="scientific">Lacticaseibacillus sharpeae JCM 1186 = DSM 20505</name>
    <dbReference type="NCBI Taxonomy" id="1291052"/>
    <lineage>
        <taxon>Bacteria</taxon>
        <taxon>Bacillati</taxon>
        <taxon>Bacillota</taxon>
        <taxon>Bacilli</taxon>
        <taxon>Lactobacillales</taxon>
        <taxon>Lactobacillaceae</taxon>
        <taxon>Lacticaseibacillus</taxon>
    </lineage>
</organism>
<evidence type="ECO:0000313" key="5">
    <source>
        <dbReference type="Proteomes" id="UP000051679"/>
    </source>
</evidence>
<proteinExistence type="predicted"/>
<feature type="active site" description="Nucleophile" evidence="1">
    <location>
        <position position="436"/>
    </location>
</feature>
<feature type="active site" description="Proton donor/acceptor" evidence="1">
    <location>
        <position position="426"/>
    </location>
</feature>
<dbReference type="PANTHER" id="PTHR38589">
    <property type="entry name" value="BLR0621 PROTEIN"/>
    <property type="match status" value="1"/>
</dbReference>
<evidence type="ECO:0000259" key="3">
    <source>
        <dbReference type="PROSITE" id="PS52029"/>
    </source>
</evidence>
<dbReference type="Proteomes" id="UP000051679">
    <property type="component" value="Unassembled WGS sequence"/>
</dbReference>
<dbReference type="PROSITE" id="PS52029">
    <property type="entry name" value="LD_TPASE"/>
    <property type="match status" value="1"/>
</dbReference>
<sequence length="469" mass="51674">MLIWASVLLGLTCSSGQITQAATPTTQQVAATSNQTPKPQGAAQKFGQYVTVTSSNYSVWGNFDWAVRNQSAKLYHHTYLAKVAYHHANGSTYYSLYAGKKWLGYLNARAVKVGQGAQGGAVATNQYVTITKKNFTVWGDFAWRKKRANTKNAYHVTLQAKIIYYHSNGSAYYSLYRNGKWFGYLNASAVQVAKGAQGIAVGANKYVKITSKRATVWGGFNWQSKHLTKNWFNHVFQVKCVYYHSNGSVYYSLYQDGWWFGYLNATATKASTKPKATARSYAATSKTAKKTDQIVGVVASGSHAQVYLFEKSGGIWVQAVSVAGRVGYNGVGTAREGSGRTPRGAYPLTFAFGTGKNPGTKLTYRQITEQSYYISNPKDKQYNTWQERRKSSSKDEHLADYPVQYQYGIVIGYNHGVGGGSAFFLHVNGRGATAGCVSVPRSTMLSFMRRIHNGARIINVTSAAQLAKY</sequence>
<reference evidence="4 5" key="1">
    <citation type="journal article" date="2015" name="Genome Announc.">
        <title>Expanding the biotechnology potential of lactobacilli through comparative genomics of 213 strains and associated genera.</title>
        <authorList>
            <person name="Sun Z."/>
            <person name="Harris H.M."/>
            <person name="McCann A."/>
            <person name="Guo C."/>
            <person name="Argimon S."/>
            <person name="Zhang W."/>
            <person name="Yang X."/>
            <person name="Jeffery I.B."/>
            <person name="Cooney J.C."/>
            <person name="Kagawa T.F."/>
            <person name="Liu W."/>
            <person name="Song Y."/>
            <person name="Salvetti E."/>
            <person name="Wrobel A."/>
            <person name="Rasinkangas P."/>
            <person name="Parkhill J."/>
            <person name="Rea M.C."/>
            <person name="O'Sullivan O."/>
            <person name="Ritari J."/>
            <person name="Douillard F.P."/>
            <person name="Paul Ross R."/>
            <person name="Yang R."/>
            <person name="Briner A.E."/>
            <person name="Felis G.E."/>
            <person name="de Vos W.M."/>
            <person name="Barrangou R."/>
            <person name="Klaenhammer T.R."/>
            <person name="Caufield P.W."/>
            <person name="Cui Y."/>
            <person name="Zhang H."/>
            <person name="O'Toole P.W."/>
        </authorList>
    </citation>
    <scope>NUCLEOTIDE SEQUENCE [LARGE SCALE GENOMIC DNA]</scope>
    <source>
        <strain evidence="4 5">DSM 20505</strain>
    </source>
</reference>
<name>A0A0R1ZPN1_9LACO</name>
<dbReference type="PANTHER" id="PTHR38589:SF1">
    <property type="entry name" value="BLR0621 PROTEIN"/>
    <property type="match status" value="1"/>
</dbReference>
<comment type="caution">
    <text evidence="4">The sequence shown here is derived from an EMBL/GenBank/DDBJ whole genome shotgun (WGS) entry which is preliminary data.</text>
</comment>
<keyword evidence="2" id="KW-0732">Signal</keyword>
<dbReference type="AlphaFoldDB" id="A0A0R1ZPN1"/>
<keyword evidence="1" id="KW-0573">Peptidoglycan synthesis</keyword>
<evidence type="ECO:0000256" key="2">
    <source>
        <dbReference type="SAM" id="SignalP"/>
    </source>
</evidence>
<evidence type="ECO:0000313" key="4">
    <source>
        <dbReference type="EMBL" id="KRM56511.1"/>
    </source>
</evidence>
<dbReference type="GO" id="GO:0016740">
    <property type="term" value="F:transferase activity"/>
    <property type="evidence" value="ECO:0007669"/>
    <property type="project" value="InterPro"/>
</dbReference>
<accession>A0A0R1ZPN1</accession>
<dbReference type="EMBL" id="AYYO01000003">
    <property type="protein sequence ID" value="KRM56511.1"/>
    <property type="molecule type" value="Genomic_DNA"/>
</dbReference>
<dbReference type="Pfam" id="PF03734">
    <property type="entry name" value="YkuD"/>
    <property type="match status" value="1"/>
</dbReference>
<dbReference type="GO" id="GO:0008360">
    <property type="term" value="P:regulation of cell shape"/>
    <property type="evidence" value="ECO:0007669"/>
    <property type="project" value="UniProtKB-UniRule"/>
</dbReference>